<feature type="transmembrane region" description="Helical" evidence="1">
    <location>
        <begin position="225"/>
        <end position="248"/>
    </location>
</feature>
<evidence type="ECO:0000259" key="2">
    <source>
        <dbReference type="PROSITE" id="PS50883"/>
    </source>
</evidence>
<feature type="domain" description="GGDEF" evidence="3">
    <location>
        <begin position="314"/>
        <end position="435"/>
    </location>
</feature>
<dbReference type="InterPro" id="IPR050706">
    <property type="entry name" value="Cyclic-di-GMP_PDE-like"/>
</dbReference>
<evidence type="ECO:0000259" key="3">
    <source>
        <dbReference type="PROSITE" id="PS50887"/>
    </source>
</evidence>
<comment type="caution">
    <text evidence="4">The sequence shown here is derived from an EMBL/GenBank/DDBJ whole genome shotgun (WGS) entry which is preliminary data.</text>
</comment>
<organism evidence="4 5">
    <name type="scientific">Kineococcus halophytocola</name>
    <dbReference type="NCBI Taxonomy" id="3234027"/>
    <lineage>
        <taxon>Bacteria</taxon>
        <taxon>Bacillati</taxon>
        <taxon>Actinomycetota</taxon>
        <taxon>Actinomycetes</taxon>
        <taxon>Kineosporiales</taxon>
        <taxon>Kineosporiaceae</taxon>
        <taxon>Kineococcus</taxon>
    </lineage>
</organism>
<dbReference type="InterPro" id="IPR000160">
    <property type="entry name" value="GGDEF_dom"/>
</dbReference>
<dbReference type="RefSeq" id="WP_370442357.1">
    <property type="nucleotide sequence ID" value="NZ_JBGFTU010000018.1"/>
</dbReference>
<feature type="transmembrane region" description="Helical" evidence="1">
    <location>
        <begin position="66"/>
        <end position="84"/>
    </location>
</feature>
<gene>
    <name evidence="4" type="ORF">AB2L27_15360</name>
</gene>
<dbReference type="Gene3D" id="3.20.20.450">
    <property type="entry name" value="EAL domain"/>
    <property type="match status" value="1"/>
</dbReference>
<dbReference type="SMART" id="SM00052">
    <property type="entry name" value="EAL"/>
    <property type="match status" value="1"/>
</dbReference>
<dbReference type="SMART" id="SM00267">
    <property type="entry name" value="GGDEF"/>
    <property type="match status" value="1"/>
</dbReference>
<accession>A0ABV4H3I8</accession>
<dbReference type="CDD" id="cd01949">
    <property type="entry name" value="GGDEF"/>
    <property type="match status" value="1"/>
</dbReference>
<protein>
    <submittedName>
        <fullName evidence="4">Bifunctional diguanylate cyclase/phosphodiesterase</fullName>
    </submittedName>
</protein>
<dbReference type="InterPro" id="IPR043128">
    <property type="entry name" value="Rev_trsase/Diguanyl_cyclase"/>
</dbReference>
<dbReference type="InterPro" id="IPR029787">
    <property type="entry name" value="Nucleotide_cyclase"/>
</dbReference>
<feature type="transmembrane region" description="Helical" evidence="1">
    <location>
        <begin position="168"/>
        <end position="186"/>
    </location>
</feature>
<dbReference type="Pfam" id="PF00563">
    <property type="entry name" value="EAL"/>
    <property type="match status" value="1"/>
</dbReference>
<dbReference type="CDD" id="cd01948">
    <property type="entry name" value="EAL"/>
    <property type="match status" value="1"/>
</dbReference>
<proteinExistence type="predicted"/>
<name>A0ABV4H3I8_9ACTN</name>
<dbReference type="Gene3D" id="3.30.70.270">
    <property type="match status" value="1"/>
</dbReference>
<keyword evidence="1" id="KW-0812">Transmembrane</keyword>
<feature type="transmembrane region" description="Helical" evidence="1">
    <location>
        <begin position="105"/>
        <end position="123"/>
    </location>
</feature>
<feature type="transmembrane region" description="Helical" evidence="1">
    <location>
        <begin position="135"/>
        <end position="156"/>
    </location>
</feature>
<dbReference type="PANTHER" id="PTHR33121:SF70">
    <property type="entry name" value="SIGNALING PROTEIN YKOW"/>
    <property type="match status" value="1"/>
</dbReference>
<feature type="domain" description="EAL" evidence="2">
    <location>
        <begin position="444"/>
        <end position="702"/>
    </location>
</feature>
<evidence type="ECO:0000313" key="5">
    <source>
        <dbReference type="Proteomes" id="UP001565927"/>
    </source>
</evidence>
<evidence type="ECO:0000313" key="4">
    <source>
        <dbReference type="EMBL" id="MEZ0166136.1"/>
    </source>
</evidence>
<evidence type="ECO:0000256" key="1">
    <source>
        <dbReference type="SAM" id="Phobius"/>
    </source>
</evidence>
<feature type="transmembrane region" description="Helical" evidence="1">
    <location>
        <begin position="192"/>
        <end position="213"/>
    </location>
</feature>
<sequence length="709" mass="74492">MLSVLIVLRTLAVAGALALLVRRMRREVVHRQAWRHYLTAFVLLTAASALESAVVLSGAAVGTSGLLLAVPLRLASTLASLSLYRGVATWFRLREKTLPAGRVDWLVGVSCVLGVAGVANVVLDVPEGVSGLAAQLRWLHVSSLAVLLTALVVAAFRMPAPVRGRARGIAATVLVVAVTQILYVVLGPRTEVVLAAWAGWVLLAVGFGWLSLLPPRPVPREHPSTYAVPVASSAGLLLGLAAVVGAGLRLAEGHWALVFGVAAIAGSSARMVRLVRDLADHDRARRQAGTDDLTGLANRREFLRRLGLHSQAGDPFAVLLLDLDRFKEVNDQHGHAVGDDLLAATAVRLEGALPPGAVLARLGGDEFAAILPGAGTGDAVGTARAMLTAIEVGASIGVADTCGTEALTGTELLRRADAAMYAAKAGGQGVAVHDDAADRAWRRRLALSDDLHLALGPDAAPEAAGQFAVHYQPQVSAAGTCVGVEALVRWQHPRLGVLAPGAFLDVLEERRLMPALTALVARRAVADLARWRAAGHDLRLSFNLSSTHLCDPGLLPLLDELVAGGADPAHLVVEVTETSLMNDPDRALVTCQDITARGFSLSIDDFGTGYSSLAYLANLPADELKIDRTFTSRALADARIAAIVAGTVELAHHLGLRVVAEGVEDTATLDLLRELGCDESQGYLHSRPVPAAEFLSWLQARQGVTAAVR</sequence>
<dbReference type="InterPro" id="IPR001633">
    <property type="entry name" value="EAL_dom"/>
</dbReference>
<dbReference type="PANTHER" id="PTHR33121">
    <property type="entry name" value="CYCLIC DI-GMP PHOSPHODIESTERASE PDEF"/>
    <property type="match status" value="1"/>
</dbReference>
<dbReference type="EMBL" id="JBGFTU010000018">
    <property type="protein sequence ID" value="MEZ0166136.1"/>
    <property type="molecule type" value="Genomic_DNA"/>
</dbReference>
<keyword evidence="1" id="KW-1133">Transmembrane helix</keyword>
<feature type="transmembrane region" description="Helical" evidence="1">
    <location>
        <begin position="6"/>
        <end position="24"/>
    </location>
</feature>
<dbReference type="SUPFAM" id="SSF141868">
    <property type="entry name" value="EAL domain-like"/>
    <property type="match status" value="1"/>
</dbReference>
<reference evidence="4 5" key="1">
    <citation type="submission" date="2024-07" db="EMBL/GenBank/DDBJ databases">
        <authorList>
            <person name="Thanompreechachai J."/>
            <person name="Duangmal K."/>
        </authorList>
    </citation>
    <scope>NUCLEOTIDE SEQUENCE [LARGE SCALE GENOMIC DNA]</scope>
    <source>
        <strain evidence="4 5">LSe6-4</strain>
    </source>
</reference>
<keyword evidence="5" id="KW-1185">Reference proteome</keyword>
<dbReference type="NCBIfam" id="TIGR00254">
    <property type="entry name" value="GGDEF"/>
    <property type="match status" value="1"/>
</dbReference>
<dbReference type="InterPro" id="IPR035919">
    <property type="entry name" value="EAL_sf"/>
</dbReference>
<dbReference type="SUPFAM" id="SSF55073">
    <property type="entry name" value="Nucleotide cyclase"/>
    <property type="match status" value="1"/>
</dbReference>
<keyword evidence="1" id="KW-0472">Membrane</keyword>
<dbReference type="PROSITE" id="PS50887">
    <property type="entry name" value="GGDEF"/>
    <property type="match status" value="1"/>
</dbReference>
<dbReference type="PROSITE" id="PS50883">
    <property type="entry name" value="EAL"/>
    <property type="match status" value="1"/>
</dbReference>
<feature type="transmembrane region" description="Helical" evidence="1">
    <location>
        <begin position="36"/>
        <end position="60"/>
    </location>
</feature>
<dbReference type="Proteomes" id="UP001565927">
    <property type="component" value="Unassembled WGS sequence"/>
</dbReference>
<dbReference type="Pfam" id="PF00990">
    <property type="entry name" value="GGDEF"/>
    <property type="match status" value="1"/>
</dbReference>